<keyword evidence="3" id="KW-0808">Transferase</keyword>
<gene>
    <name evidence="5" type="ORF">LAZ67_2002242</name>
</gene>
<evidence type="ECO:0000256" key="1">
    <source>
        <dbReference type="ARBA" id="ARBA00000885"/>
    </source>
</evidence>
<proteinExistence type="predicted"/>
<accession>A0ABY6K265</accession>
<reference evidence="5 6" key="1">
    <citation type="submission" date="2022-01" db="EMBL/GenBank/DDBJ databases">
        <title>A chromosomal length assembly of Cordylochernes scorpioides.</title>
        <authorList>
            <person name="Zeh D."/>
            <person name="Zeh J."/>
        </authorList>
    </citation>
    <scope>NUCLEOTIDE SEQUENCE [LARGE SCALE GENOMIC DNA]</scope>
    <source>
        <strain evidence="5">IN4F17</strain>
        <tissue evidence="5">Whole Body</tissue>
    </source>
</reference>
<name>A0ABY6K265_9ARAC</name>
<evidence type="ECO:0000313" key="6">
    <source>
        <dbReference type="Proteomes" id="UP001235939"/>
    </source>
</evidence>
<comment type="catalytic activity">
    <reaction evidence="1">
        <text>S-ubiquitinyl-[E2 ubiquitin-conjugating enzyme]-L-cysteine + [acceptor protein]-L-lysine = [E2 ubiquitin-conjugating enzyme]-L-cysteine + N(6)-ubiquitinyl-[acceptor protein]-L-lysine.</text>
        <dbReference type="EC" id="2.3.2.26"/>
    </reaction>
</comment>
<keyword evidence="6" id="KW-1185">Reference proteome</keyword>
<dbReference type="PANTHER" id="PTHR45700">
    <property type="entry name" value="UBIQUITIN-PROTEIN LIGASE E3C"/>
    <property type="match status" value="1"/>
</dbReference>
<protein>
    <recommendedName>
        <fullName evidence="2">HECT-type E3 ubiquitin transferase</fullName>
        <ecNumber evidence="2">2.3.2.26</ecNumber>
    </recommendedName>
</protein>
<evidence type="ECO:0000256" key="3">
    <source>
        <dbReference type="ARBA" id="ARBA00022679"/>
    </source>
</evidence>
<dbReference type="Proteomes" id="UP001235939">
    <property type="component" value="Chromosome 02"/>
</dbReference>
<sequence length="589" mass="63778">MYQIELSLAVDHDLDKAKLLKMSSLYSTVQHKSKLQNQIRISKRNIQLCEWCLTKSAVVAAQGKPTEVRQSESRMYPATRAGSVTPHARTTPAKPADSVQSRSGPSPPGWRFKVACGVLAVAGPSASDPARIPAPTDGSGTLLETPGIQTALPLSGLHGLLSSCPFHQQSSEAAGSADPSLRVSAGARPLPHLVLPHPKGNSLVRGHLSLKDTLAQQLGVLYREDGGSLGPTDAEGALEPPVPALCIPPGGQTARTAAGTRGTASRGLYLQPAPIYISPVFLVGAGGAPLRLEEDRPCCKGERCGVQMSLPPQPGEELAGRCLVLLMEPGLVALCCRMADQEQNTACLAHLCHALMVAFPRIPLPRLAPLASLIFRPRFLRSLWLHIHSLAPPPMPSTLAAPTPVLQKLAQGVCLSPWEKETFLPPLIVFCAFLSHLLPTMYDEELCLETSPLPFSAAELPQVGLVLRDVCLGLVELSYPDIRPLMGHAMKPADVRQWRQLFRCSVSLLQQIYLRDVRHRFCPPEHWISLKVKVPSAAEIDLKDHSPDSESLKHWAQNEKLVDVAICFNIALLSCLNEKLEGKQDQITK</sequence>
<dbReference type="PANTHER" id="PTHR45700:SF2">
    <property type="entry name" value="UBIQUITIN-PROTEIN LIGASE E3C"/>
    <property type="match status" value="1"/>
</dbReference>
<evidence type="ECO:0000313" key="5">
    <source>
        <dbReference type="EMBL" id="UYV62884.1"/>
    </source>
</evidence>
<feature type="region of interest" description="Disordered" evidence="4">
    <location>
        <begin position="64"/>
        <end position="107"/>
    </location>
</feature>
<organism evidence="5 6">
    <name type="scientific">Cordylochernes scorpioides</name>
    <dbReference type="NCBI Taxonomy" id="51811"/>
    <lineage>
        <taxon>Eukaryota</taxon>
        <taxon>Metazoa</taxon>
        <taxon>Ecdysozoa</taxon>
        <taxon>Arthropoda</taxon>
        <taxon>Chelicerata</taxon>
        <taxon>Arachnida</taxon>
        <taxon>Pseudoscorpiones</taxon>
        <taxon>Cheliferoidea</taxon>
        <taxon>Chernetidae</taxon>
        <taxon>Cordylochernes</taxon>
    </lineage>
</organism>
<dbReference type="EC" id="2.3.2.26" evidence="2"/>
<dbReference type="EMBL" id="CP092864">
    <property type="protein sequence ID" value="UYV62884.1"/>
    <property type="molecule type" value="Genomic_DNA"/>
</dbReference>
<dbReference type="InterPro" id="IPR044611">
    <property type="entry name" value="E3A/B/C-like"/>
</dbReference>
<evidence type="ECO:0000256" key="2">
    <source>
        <dbReference type="ARBA" id="ARBA00012485"/>
    </source>
</evidence>
<evidence type="ECO:0000256" key="4">
    <source>
        <dbReference type="SAM" id="MobiDB-lite"/>
    </source>
</evidence>